<comment type="similarity">
    <text evidence="1">Belongs to the pseudouridine synthase RsuA family.</text>
</comment>
<keyword evidence="6" id="KW-1185">Reference proteome</keyword>
<keyword evidence="2" id="KW-0694">RNA-binding</keyword>
<protein>
    <submittedName>
        <fullName evidence="5">16S rRNA pseudouridine(516) synthase</fullName>
    </submittedName>
</protein>
<evidence type="ECO:0000256" key="1">
    <source>
        <dbReference type="ARBA" id="ARBA00008348"/>
    </source>
</evidence>
<dbReference type="InterPro" id="IPR020094">
    <property type="entry name" value="TruA/RsuA/RluB/E/F_N"/>
</dbReference>
<dbReference type="PROSITE" id="PS01149">
    <property type="entry name" value="PSI_RSU"/>
    <property type="match status" value="1"/>
</dbReference>
<proteinExistence type="inferred from homology"/>
<evidence type="ECO:0000259" key="4">
    <source>
        <dbReference type="Pfam" id="PF00849"/>
    </source>
</evidence>
<dbReference type="Gene3D" id="3.30.70.1560">
    <property type="entry name" value="Alpha-L RNA-binding motif"/>
    <property type="match status" value="1"/>
</dbReference>
<reference evidence="5 6" key="1">
    <citation type="submission" date="2023-10" db="EMBL/GenBank/DDBJ databases">
        <title>Complete Genome Sequence of Limnobacter thiooxidans CS-K2T, Isolated from freshwater lake sediments in Bavaria, Germany.</title>
        <authorList>
            <person name="Naruki M."/>
            <person name="Watanabe A."/>
            <person name="Warashina T."/>
            <person name="Morita T."/>
            <person name="Arakawa K."/>
        </authorList>
    </citation>
    <scope>NUCLEOTIDE SEQUENCE [LARGE SCALE GENOMIC DNA]</scope>
    <source>
        <strain evidence="5 6">CS-K2</strain>
    </source>
</reference>
<sequence>MKVRPSVKILQSQGLGSRRECENIFWNSEIFRNGIQIDPEIDEISWGDTLLIDGNTFEITQYKYVLMHKPAGYETSHLPSHNPSVFDLLPKHYIKRGLQAAGRLDLDTTGLLLFSDDGQFIHRLISGKVGTRQEIEKIYVVKGARPFTELQLKRLVEGVDLDDEPEIIYASRANLLPDGQLELGITTGKYHQVKRMVAAVGNHVDALHRRVVGPYELPVDLAPASYVEVDPAPVLSRAPDKVA</sequence>
<dbReference type="Pfam" id="PF00849">
    <property type="entry name" value="PseudoU_synth_2"/>
    <property type="match status" value="1"/>
</dbReference>
<gene>
    <name evidence="5" type="ORF">RGQ30_08020</name>
</gene>
<name>A0AA86MCV4_9BURK</name>
<feature type="domain" description="Pseudouridine synthase RsuA/RluA-like" evidence="4">
    <location>
        <begin position="63"/>
        <end position="199"/>
    </location>
</feature>
<keyword evidence="3" id="KW-0413">Isomerase</keyword>
<dbReference type="InterPro" id="IPR050343">
    <property type="entry name" value="RsuA_PseudoU_synthase"/>
</dbReference>
<dbReference type="Proteomes" id="UP001329151">
    <property type="component" value="Chromosome"/>
</dbReference>
<accession>A0AA86MCV4</accession>
<dbReference type="Gene3D" id="3.30.70.580">
    <property type="entry name" value="Pseudouridine synthase I, catalytic domain, N-terminal subdomain"/>
    <property type="match status" value="1"/>
</dbReference>
<evidence type="ECO:0000256" key="2">
    <source>
        <dbReference type="ARBA" id="ARBA00022884"/>
    </source>
</evidence>
<dbReference type="KEGG" id="lto:RGQ30_08020"/>
<evidence type="ECO:0000313" key="5">
    <source>
        <dbReference type="EMBL" id="BET25301.1"/>
    </source>
</evidence>
<dbReference type="PANTHER" id="PTHR47683:SF4">
    <property type="entry name" value="PSEUDOURIDINE SYNTHASE"/>
    <property type="match status" value="1"/>
</dbReference>
<dbReference type="GO" id="GO:0001522">
    <property type="term" value="P:pseudouridine synthesis"/>
    <property type="evidence" value="ECO:0007669"/>
    <property type="project" value="InterPro"/>
</dbReference>
<evidence type="ECO:0000256" key="3">
    <source>
        <dbReference type="ARBA" id="ARBA00023235"/>
    </source>
</evidence>
<organism evidence="5 6">
    <name type="scientific">Limnobacter thiooxidans</name>
    <dbReference type="NCBI Taxonomy" id="131080"/>
    <lineage>
        <taxon>Bacteria</taxon>
        <taxon>Pseudomonadati</taxon>
        <taxon>Pseudomonadota</taxon>
        <taxon>Betaproteobacteria</taxon>
        <taxon>Burkholderiales</taxon>
        <taxon>Burkholderiaceae</taxon>
        <taxon>Limnobacter</taxon>
    </lineage>
</organism>
<dbReference type="GO" id="GO:0140098">
    <property type="term" value="F:catalytic activity, acting on RNA"/>
    <property type="evidence" value="ECO:0007669"/>
    <property type="project" value="UniProtKB-ARBA"/>
</dbReference>
<dbReference type="InterPro" id="IPR018496">
    <property type="entry name" value="PsdUridine_synth_RsuA/RluB_CS"/>
</dbReference>
<dbReference type="GO" id="GO:0009982">
    <property type="term" value="F:pseudouridine synthase activity"/>
    <property type="evidence" value="ECO:0007669"/>
    <property type="project" value="InterPro"/>
</dbReference>
<dbReference type="GO" id="GO:0006364">
    <property type="term" value="P:rRNA processing"/>
    <property type="evidence" value="ECO:0007669"/>
    <property type="project" value="UniProtKB-ARBA"/>
</dbReference>
<evidence type="ECO:0000313" key="6">
    <source>
        <dbReference type="Proteomes" id="UP001329151"/>
    </source>
</evidence>
<dbReference type="InterPro" id="IPR042092">
    <property type="entry name" value="PsdUridine_s_RsuA/RluB/E/F_cat"/>
</dbReference>
<dbReference type="InterPro" id="IPR020103">
    <property type="entry name" value="PsdUridine_synth_cat_dom_sf"/>
</dbReference>
<dbReference type="PANTHER" id="PTHR47683">
    <property type="entry name" value="PSEUDOURIDINE SYNTHASE FAMILY PROTEIN-RELATED"/>
    <property type="match status" value="1"/>
</dbReference>
<dbReference type="GO" id="GO:0003723">
    <property type="term" value="F:RNA binding"/>
    <property type="evidence" value="ECO:0007669"/>
    <property type="project" value="UniProtKB-KW"/>
</dbReference>
<dbReference type="SUPFAM" id="SSF55120">
    <property type="entry name" value="Pseudouridine synthase"/>
    <property type="match status" value="1"/>
</dbReference>
<dbReference type="EMBL" id="AP028947">
    <property type="protein sequence ID" value="BET25301.1"/>
    <property type="molecule type" value="Genomic_DNA"/>
</dbReference>
<dbReference type="AlphaFoldDB" id="A0AA86MCV4"/>
<dbReference type="SUPFAM" id="SSF55174">
    <property type="entry name" value="Alpha-L RNA-binding motif"/>
    <property type="match status" value="1"/>
</dbReference>
<dbReference type="InterPro" id="IPR006145">
    <property type="entry name" value="PsdUridine_synth_RsuA/RluA"/>
</dbReference>